<protein>
    <recommendedName>
        <fullName evidence="4">Phasin domain-containing protein</fullName>
    </recommendedName>
</protein>
<evidence type="ECO:0008006" key="4">
    <source>
        <dbReference type="Google" id="ProtNLM"/>
    </source>
</evidence>
<gene>
    <name evidence="2" type="ORF">DT23_06495</name>
</gene>
<evidence type="ECO:0000313" key="2">
    <source>
        <dbReference type="EMBL" id="KEO53813.1"/>
    </source>
</evidence>
<proteinExistence type="predicted"/>
<evidence type="ECO:0000313" key="3">
    <source>
        <dbReference type="Proteomes" id="UP000027471"/>
    </source>
</evidence>
<reference evidence="2 3" key="1">
    <citation type="journal article" date="2015" name="Antonie Van Leeuwenhoek">
        <title>Thioclava indica sp. nov., isolated from surface seawater of the Indian Ocean.</title>
        <authorList>
            <person name="Liu Y."/>
            <person name="Lai Q."/>
            <person name="Du J."/>
            <person name="Xu H."/>
            <person name="Jiang L."/>
            <person name="Shao Z."/>
        </authorList>
    </citation>
    <scope>NUCLEOTIDE SEQUENCE [LARGE SCALE GENOMIC DNA]</scope>
    <source>
        <strain evidence="2 3">DT23-4</strain>
    </source>
</reference>
<sequence length="154" mass="17056">MPDTQDVFKQGLDQMTALTRSWLTPPGANTVASGSERLEYLTDFATDLQRLYSDAIQHHMDPLLKSNAEIPKHFAKLTQSRDPKDLADFQLELLGMMMETASVRAETWGELADKVGHRYAEFVREMAGNLQAQADAKNATESGAGKRAVTKVSN</sequence>
<name>A0A074JDZ5_9RHOB</name>
<organism evidence="2 3">
    <name type="scientific">Thioclava indica</name>
    <dbReference type="NCBI Taxonomy" id="1353528"/>
    <lineage>
        <taxon>Bacteria</taxon>
        <taxon>Pseudomonadati</taxon>
        <taxon>Pseudomonadota</taxon>
        <taxon>Alphaproteobacteria</taxon>
        <taxon>Rhodobacterales</taxon>
        <taxon>Paracoccaceae</taxon>
        <taxon>Thioclava</taxon>
    </lineage>
</organism>
<evidence type="ECO:0000256" key="1">
    <source>
        <dbReference type="SAM" id="MobiDB-lite"/>
    </source>
</evidence>
<feature type="region of interest" description="Disordered" evidence="1">
    <location>
        <begin position="134"/>
        <end position="154"/>
    </location>
</feature>
<comment type="caution">
    <text evidence="2">The sequence shown here is derived from an EMBL/GenBank/DDBJ whole genome shotgun (WGS) entry which is preliminary data.</text>
</comment>
<dbReference type="AlphaFoldDB" id="A0A074JDZ5"/>
<dbReference type="Proteomes" id="UP000027471">
    <property type="component" value="Unassembled WGS sequence"/>
</dbReference>
<keyword evidence="3" id="KW-1185">Reference proteome</keyword>
<dbReference type="RefSeq" id="WP_038132529.1">
    <property type="nucleotide sequence ID" value="NZ_AUNB01000062.1"/>
</dbReference>
<dbReference type="EMBL" id="AUNB01000062">
    <property type="protein sequence ID" value="KEO53813.1"/>
    <property type="molecule type" value="Genomic_DNA"/>
</dbReference>
<accession>A0A074JDZ5</accession>